<accession>A0A2S4L006</accession>
<evidence type="ECO:0000256" key="10">
    <source>
        <dbReference type="ARBA" id="ARBA00048048"/>
    </source>
</evidence>
<dbReference type="OrthoDB" id="331948at2759"/>
<evidence type="ECO:0000256" key="5">
    <source>
        <dbReference type="ARBA" id="ARBA00022989"/>
    </source>
</evidence>
<feature type="region of interest" description="Disordered" evidence="13">
    <location>
        <begin position="368"/>
        <end position="418"/>
    </location>
</feature>
<reference evidence="15 16" key="1">
    <citation type="submission" date="2018-01" db="EMBL/GenBank/DDBJ databases">
        <title>Harnessing the power of phylogenomics to disentangle the directionality and signatures of interkingdom host jumping in the parasitic fungal genus Tolypocladium.</title>
        <authorList>
            <person name="Quandt C.A."/>
            <person name="Patterson W."/>
            <person name="Spatafora J.W."/>
        </authorList>
    </citation>
    <scope>NUCLEOTIDE SEQUENCE [LARGE SCALE GENOMIC DNA]</scope>
    <source>
        <strain evidence="15 16">NRBC 100945</strain>
    </source>
</reference>
<feature type="transmembrane region" description="Helical" evidence="11 12">
    <location>
        <begin position="130"/>
        <end position="149"/>
    </location>
</feature>
<evidence type="ECO:0000256" key="7">
    <source>
        <dbReference type="ARBA" id="ARBA00023139"/>
    </source>
</evidence>
<dbReference type="GO" id="GO:0005789">
    <property type="term" value="C:endoplasmic reticulum membrane"/>
    <property type="evidence" value="ECO:0007669"/>
    <property type="project" value="UniProtKB-SubCell"/>
</dbReference>
<evidence type="ECO:0000256" key="3">
    <source>
        <dbReference type="ARBA" id="ARBA00022692"/>
    </source>
</evidence>
<keyword evidence="6 11" id="KW-0472">Membrane</keyword>
<gene>
    <name evidence="11" type="primary">PFA4</name>
    <name evidence="15" type="ORF">TPAR_04017</name>
</gene>
<feature type="active site" description="S-palmitoyl cysteine intermediate" evidence="11">
    <location>
        <position position="115"/>
    </location>
</feature>
<protein>
    <recommendedName>
        <fullName evidence="11">Palmitoyltransferase PFA4</fullName>
        <ecNumber evidence="11">2.3.1.225</ecNumber>
    </recommendedName>
    <alternativeName>
        <fullName evidence="11">Protein S-acyltransferase</fullName>
        <shortName evidence="11">PAT</shortName>
    </alternativeName>
    <alternativeName>
        <fullName evidence="11">Protein fatty acyltransferase 4</fullName>
    </alternativeName>
</protein>
<keyword evidence="5 11" id="KW-1133">Transmembrane helix</keyword>
<evidence type="ECO:0000313" key="15">
    <source>
        <dbReference type="EMBL" id="POR35782.1"/>
    </source>
</evidence>
<feature type="transmembrane region" description="Helical" evidence="11 12">
    <location>
        <begin position="49"/>
        <end position="67"/>
    </location>
</feature>
<evidence type="ECO:0000313" key="16">
    <source>
        <dbReference type="Proteomes" id="UP000237481"/>
    </source>
</evidence>
<comment type="domain">
    <text evidence="11 12">The DHHC domain is required for palmitoyltransferase activity.</text>
</comment>
<evidence type="ECO:0000256" key="9">
    <source>
        <dbReference type="ARBA" id="ARBA00023315"/>
    </source>
</evidence>
<comment type="similarity">
    <text evidence="11">Belongs to the DHHC palmitoyltransferase family. PFA4 subfamily.</text>
</comment>
<organism evidence="15 16">
    <name type="scientific">Tolypocladium paradoxum</name>
    <dbReference type="NCBI Taxonomy" id="94208"/>
    <lineage>
        <taxon>Eukaryota</taxon>
        <taxon>Fungi</taxon>
        <taxon>Dikarya</taxon>
        <taxon>Ascomycota</taxon>
        <taxon>Pezizomycotina</taxon>
        <taxon>Sordariomycetes</taxon>
        <taxon>Hypocreomycetidae</taxon>
        <taxon>Hypocreales</taxon>
        <taxon>Ophiocordycipitaceae</taxon>
        <taxon>Tolypocladium</taxon>
    </lineage>
</organism>
<sequence>MAGFNDAPLVRNLAVPAVCLLIAFLSCFSQYIFHYSTLDPGPPSRTETVVFNTLLLCLWCSYFKAVAVDPGRYVFPDQVIEAEGSWCKKCSAPKPPRAHHCRHCGRCIPKMDHHCPWTRNCVSMTTFPHFLRFLVYANVSLWALGKLLWQRFYALWETRHLPAYLGPTLGGLIALALTSLVCLFTTLALGIMLITTVKTWLFNCTMIEGWELDRHEAAIDRGGRDWWDITGPDGEKFRFERVEFPYDIGFFANMAQAMGTSNVLLWFFPLAGNPTVGKDGQGCGWTWEENGFNRKEGMWPPPDPEKIRRAARTWPAARRDYEAELRDANLSPEEEKRAFKERQEQDARRRNMLFAELEEVDDYDIIDEVDDSDDAYDRDDMDGSPGWMNSDGERLRDYGVDEDAEDADADALHDDGDDDEVALGELLRRRKVLQRDDDA</sequence>
<keyword evidence="16" id="KW-1185">Reference proteome</keyword>
<evidence type="ECO:0000256" key="2">
    <source>
        <dbReference type="ARBA" id="ARBA00022679"/>
    </source>
</evidence>
<keyword evidence="9 11" id="KW-0012">Acyltransferase</keyword>
<keyword evidence="3 11" id="KW-0812">Transmembrane</keyword>
<evidence type="ECO:0000256" key="1">
    <source>
        <dbReference type="ARBA" id="ARBA00004141"/>
    </source>
</evidence>
<evidence type="ECO:0000256" key="6">
    <source>
        <dbReference type="ARBA" id="ARBA00023136"/>
    </source>
</evidence>
<dbReference type="AlphaFoldDB" id="A0A2S4L006"/>
<dbReference type="EMBL" id="PKSG01000404">
    <property type="protein sequence ID" value="POR35782.1"/>
    <property type="molecule type" value="Genomic_DNA"/>
</dbReference>
<dbReference type="EC" id="2.3.1.225" evidence="11"/>
<comment type="caution">
    <text evidence="15">The sequence shown here is derived from an EMBL/GenBank/DDBJ whole genome shotgun (WGS) entry which is preliminary data.</text>
</comment>
<comment type="function">
    <text evidence="11">Mediates the reversible addition of palmitate to target proteins, thereby regulating their membrane association and biological function.</text>
</comment>
<feature type="domain" description="Palmitoyltransferase DHHC" evidence="14">
    <location>
        <begin position="82"/>
        <end position="211"/>
    </location>
</feature>
<evidence type="ECO:0000256" key="13">
    <source>
        <dbReference type="SAM" id="MobiDB-lite"/>
    </source>
</evidence>
<dbReference type="Proteomes" id="UP000237481">
    <property type="component" value="Unassembled WGS sequence"/>
</dbReference>
<feature type="transmembrane region" description="Helical" evidence="11 12">
    <location>
        <begin position="169"/>
        <end position="194"/>
    </location>
</feature>
<keyword evidence="7 11" id="KW-0564">Palmitate</keyword>
<evidence type="ECO:0000256" key="12">
    <source>
        <dbReference type="RuleBase" id="RU079119"/>
    </source>
</evidence>
<dbReference type="HAMAP" id="MF_03199">
    <property type="entry name" value="DHHC_PAT_PFA4"/>
    <property type="match status" value="1"/>
</dbReference>
<dbReference type="PANTHER" id="PTHR12246">
    <property type="entry name" value="PALMITOYLTRANSFERASE ZDHHC16"/>
    <property type="match status" value="1"/>
</dbReference>
<dbReference type="STRING" id="94208.A0A2S4L006"/>
<dbReference type="Pfam" id="PF01529">
    <property type="entry name" value="DHHC"/>
    <property type="match status" value="1"/>
</dbReference>
<evidence type="ECO:0000256" key="4">
    <source>
        <dbReference type="ARBA" id="ARBA00022824"/>
    </source>
</evidence>
<evidence type="ECO:0000259" key="14">
    <source>
        <dbReference type="Pfam" id="PF01529"/>
    </source>
</evidence>
<keyword evidence="2 11" id="KW-0808">Transferase</keyword>
<evidence type="ECO:0000256" key="11">
    <source>
        <dbReference type="HAMAP-Rule" id="MF_03199"/>
    </source>
</evidence>
<feature type="region of interest" description="Disordered" evidence="13">
    <location>
        <begin position="325"/>
        <end position="345"/>
    </location>
</feature>
<dbReference type="InterPro" id="IPR039859">
    <property type="entry name" value="PFA4/ZDH16/20/ERF2-like"/>
</dbReference>
<comment type="catalytic activity">
    <reaction evidence="10 11 12">
        <text>L-cysteinyl-[protein] + hexadecanoyl-CoA = S-hexadecanoyl-L-cysteinyl-[protein] + CoA</text>
        <dbReference type="Rhea" id="RHEA:36683"/>
        <dbReference type="Rhea" id="RHEA-COMP:10131"/>
        <dbReference type="Rhea" id="RHEA-COMP:11032"/>
        <dbReference type="ChEBI" id="CHEBI:29950"/>
        <dbReference type="ChEBI" id="CHEBI:57287"/>
        <dbReference type="ChEBI" id="CHEBI:57379"/>
        <dbReference type="ChEBI" id="CHEBI:74151"/>
        <dbReference type="EC" id="2.3.1.225"/>
    </reaction>
</comment>
<keyword evidence="4 11" id="KW-0256">Endoplasmic reticulum</keyword>
<feature type="compositionally biased region" description="Acidic residues" evidence="13">
    <location>
        <begin position="368"/>
        <end position="382"/>
    </location>
</feature>
<feature type="compositionally biased region" description="Acidic residues" evidence="13">
    <location>
        <begin position="400"/>
        <end position="418"/>
    </location>
</feature>
<dbReference type="InterPro" id="IPR033682">
    <property type="entry name" value="PFA4"/>
</dbReference>
<dbReference type="PROSITE" id="PS50216">
    <property type="entry name" value="DHHC"/>
    <property type="match status" value="1"/>
</dbReference>
<keyword evidence="8 11" id="KW-0449">Lipoprotein</keyword>
<dbReference type="GO" id="GO:0019706">
    <property type="term" value="F:protein-cysteine S-palmitoyltransferase activity"/>
    <property type="evidence" value="ECO:0007669"/>
    <property type="project" value="UniProtKB-UniRule"/>
</dbReference>
<proteinExistence type="inferred from homology"/>
<feature type="transmembrane region" description="Helical" evidence="11 12">
    <location>
        <begin position="12"/>
        <end position="33"/>
    </location>
</feature>
<comment type="subcellular location">
    <subcellularLocation>
        <location evidence="11">Endoplasmic reticulum membrane</location>
        <topology evidence="11">Multi-pass membrane protein</topology>
    </subcellularLocation>
    <subcellularLocation>
        <location evidence="1">Membrane</location>
        <topology evidence="1">Multi-pass membrane protein</topology>
    </subcellularLocation>
</comment>
<evidence type="ECO:0000256" key="8">
    <source>
        <dbReference type="ARBA" id="ARBA00023288"/>
    </source>
</evidence>
<name>A0A2S4L006_9HYPO</name>
<dbReference type="InterPro" id="IPR001594">
    <property type="entry name" value="Palmitoyltrfase_DHHC"/>
</dbReference>